<sequence>MAGTRHLGTTEGRFRTLGGSSTRWGGQLLPYTDEVFQPPAGLLSERWPITSADIGGYYQEIQDIFGVGSLPFTEALLTALGHSPSPFSSDIRVRYSKWRRSRNAGLAQSPSDASSTPS</sequence>
<comment type="caution">
    <text evidence="2">The sequence shown here is derived from an EMBL/GenBank/DDBJ whole genome shotgun (WGS) entry which is preliminary data.</text>
</comment>
<accession>A0ABW1EBC2</accession>
<evidence type="ECO:0000313" key="3">
    <source>
        <dbReference type="Proteomes" id="UP001596091"/>
    </source>
</evidence>
<gene>
    <name evidence="2" type="ORF">ACFPT7_02700</name>
</gene>
<evidence type="ECO:0000313" key="2">
    <source>
        <dbReference type="EMBL" id="MFC5861196.1"/>
    </source>
</evidence>
<organism evidence="2 3">
    <name type="scientific">Acidicapsa dinghuensis</name>
    <dbReference type="NCBI Taxonomy" id="2218256"/>
    <lineage>
        <taxon>Bacteria</taxon>
        <taxon>Pseudomonadati</taxon>
        <taxon>Acidobacteriota</taxon>
        <taxon>Terriglobia</taxon>
        <taxon>Terriglobales</taxon>
        <taxon>Acidobacteriaceae</taxon>
        <taxon>Acidicapsa</taxon>
    </lineage>
</organism>
<keyword evidence="3" id="KW-1185">Reference proteome</keyword>
<protein>
    <submittedName>
        <fullName evidence="2">Uncharacterized protein</fullName>
    </submittedName>
</protein>
<dbReference type="EMBL" id="JBHSPH010000001">
    <property type="protein sequence ID" value="MFC5861196.1"/>
    <property type="molecule type" value="Genomic_DNA"/>
</dbReference>
<name>A0ABW1EBC2_9BACT</name>
<evidence type="ECO:0000256" key="1">
    <source>
        <dbReference type="SAM" id="MobiDB-lite"/>
    </source>
</evidence>
<dbReference type="RefSeq" id="WP_263334215.1">
    <property type="nucleotide sequence ID" value="NZ_JAGSYH010000002.1"/>
</dbReference>
<proteinExistence type="predicted"/>
<dbReference type="Proteomes" id="UP001596091">
    <property type="component" value="Unassembled WGS sequence"/>
</dbReference>
<feature type="region of interest" description="Disordered" evidence="1">
    <location>
        <begin position="1"/>
        <end position="20"/>
    </location>
</feature>
<reference evidence="3" key="1">
    <citation type="journal article" date="2019" name="Int. J. Syst. Evol. Microbiol.">
        <title>The Global Catalogue of Microorganisms (GCM) 10K type strain sequencing project: providing services to taxonomists for standard genome sequencing and annotation.</title>
        <authorList>
            <consortium name="The Broad Institute Genomics Platform"/>
            <consortium name="The Broad Institute Genome Sequencing Center for Infectious Disease"/>
            <person name="Wu L."/>
            <person name="Ma J."/>
        </authorList>
    </citation>
    <scope>NUCLEOTIDE SEQUENCE [LARGE SCALE GENOMIC DNA]</scope>
    <source>
        <strain evidence="3">JCM 4087</strain>
    </source>
</reference>